<dbReference type="CDD" id="cd06558">
    <property type="entry name" value="crotonase-like"/>
    <property type="match status" value="1"/>
</dbReference>
<dbReference type="GO" id="GO:0016853">
    <property type="term" value="F:isomerase activity"/>
    <property type="evidence" value="ECO:0007669"/>
    <property type="project" value="UniProtKB-KW"/>
</dbReference>
<organism evidence="3 4">
    <name type="scientific">Papillibacter cinnamivorans DSM 12816</name>
    <dbReference type="NCBI Taxonomy" id="1122930"/>
    <lineage>
        <taxon>Bacteria</taxon>
        <taxon>Bacillati</taxon>
        <taxon>Bacillota</taxon>
        <taxon>Clostridia</taxon>
        <taxon>Eubacteriales</taxon>
        <taxon>Oscillospiraceae</taxon>
        <taxon>Papillibacter</taxon>
    </lineage>
</organism>
<dbReference type="Gene3D" id="1.10.12.10">
    <property type="entry name" value="Lyase 2-enoyl-coa Hydratase, Chain A, domain 2"/>
    <property type="match status" value="1"/>
</dbReference>
<dbReference type="STRING" id="1122930.SAMN02745168_2229"/>
<dbReference type="InterPro" id="IPR018376">
    <property type="entry name" value="Enoyl-CoA_hyd/isom_CS"/>
</dbReference>
<name>A0A1W2BIJ9_9FIRM</name>
<evidence type="ECO:0000256" key="2">
    <source>
        <dbReference type="RuleBase" id="RU003707"/>
    </source>
</evidence>
<dbReference type="InterPro" id="IPR029045">
    <property type="entry name" value="ClpP/crotonase-like_dom_sf"/>
</dbReference>
<evidence type="ECO:0000313" key="3">
    <source>
        <dbReference type="EMBL" id="SMC72754.1"/>
    </source>
</evidence>
<keyword evidence="3" id="KW-0413">Isomerase</keyword>
<keyword evidence="4" id="KW-1185">Reference proteome</keyword>
<dbReference type="RefSeq" id="WP_084234894.1">
    <property type="nucleotide sequence ID" value="NZ_FWXW01000005.1"/>
</dbReference>
<dbReference type="Gene3D" id="3.90.226.10">
    <property type="entry name" value="2-enoyl-CoA Hydratase, Chain A, domain 1"/>
    <property type="match status" value="1"/>
</dbReference>
<gene>
    <name evidence="3" type="ORF">SAMN02745168_2229</name>
</gene>
<accession>A0A1W2BIJ9</accession>
<proteinExistence type="inferred from homology"/>
<dbReference type="AlphaFoldDB" id="A0A1W2BIJ9"/>
<dbReference type="Proteomes" id="UP000192790">
    <property type="component" value="Unassembled WGS sequence"/>
</dbReference>
<evidence type="ECO:0000313" key="4">
    <source>
        <dbReference type="Proteomes" id="UP000192790"/>
    </source>
</evidence>
<dbReference type="Pfam" id="PF00378">
    <property type="entry name" value="ECH_1"/>
    <property type="match status" value="1"/>
</dbReference>
<dbReference type="PROSITE" id="PS00166">
    <property type="entry name" value="ENOYL_COA_HYDRATASE"/>
    <property type="match status" value="1"/>
</dbReference>
<reference evidence="3 4" key="1">
    <citation type="submission" date="2017-04" db="EMBL/GenBank/DDBJ databases">
        <authorList>
            <person name="Afonso C.L."/>
            <person name="Miller P.J."/>
            <person name="Scott M.A."/>
            <person name="Spackman E."/>
            <person name="Goraichik I."/>
            <person name="Dimitrov K.M."/>
            <person name="Suarez D.L."/>
            <person name="Swayne D.E."/>
        </authorList>
    </citation>
    <scope>NUCLEOTIDE SEQUENCE [LARGE SCALE GENOMIC DNA]</scope>
    <source>
        <strain evidence="3 4">DSM 12816</strain>
    </source>
</reference>
<dbReference type="PANTHER" id="PTHR43802">
    <property type="entry name" value="ENOYL-COA HYDRATASE"/>
    <property type="match status" value="1"/>
</dbReference>
<dbReference type="PANTHER" id="PTHR43802:SF1">
    <property type="entry name" value="IP11341P-RELATED"/>
    <property type="match status" value="1"/>
</dbReference>
<dbReference type="InterPro" id="IPR001753">
    <property type="entry name" value="Enoyl-CoA_hydra/iso"/>
</dbReference>
<dbReference type="OrthoDB" id="9775794at2"/>
<dbReference type="InterPro" id="IPR014748">
    <property type="entry name" value="Enoyl-CoA_hydra_C"/>
</dbReference>
<evidence type="ECO:0000256" key="1">
    <source>
        <dbReference type="ARBA" id="ARBA00005254"/>
    </source>
</evidence>
<dbReference type="EMBL" id="FWXW01000005">
    <property type="protein sequence ID" value="SMC72754.1"/>
    <property type="molecule type" value="Genomic_DNA"/>
</dbReference>
<protein>
    <submittedName>
        <fullName evidence="3">2-(1,2-epoxy-1,2-dihydrophenyl)acetyl-CoA isomerase</fullName>
    </submittedName>
</protein>
<comment type="similarity">
    <text evidence="1 2">Belongs to the enoyl-CoA hydratase/isomerase family.</text>
</comment>
<dbReference type="SUPFAM" id="SSF52096">
    <property type="entry name" value="ClpP/crotonase"/>
    <property type="match status" value="1"/>
</dbReference>
<sequence>MNNDILLSVKDKIATITINLPEQSNAIASTMVNPLREAVEQCGKDPAVNVIIITGAGKNFSAGGSIAEFKGKAESGEGLEAPLVAQYGRMSAAIRKCPKPVIAMVNGAAAGAGCSLALACDFRIATEKSRFIMAFISMALPGDTGGFYYLERLVGLARATEIMMTGAPVDGKTALAIGLANRLAEEGQLEEVTYKFAARLAALPGLAIARQKAIINEFFFDEQEKYTAREGQYMEECSKTNDFKEAVSAFFAKRPPVFKGE</sequence>